<protein>
    <recommendedName>
        <fullName evidence="4">Yeast cell wall synthesis Kre9/Knh1-like N-terminal domain-containing protein</fullName>
    </recommendedName>
</protein>
<evidence type="ECO:0000256" key="1">
    <source>
        <dbReference type="ARBA" id="ARBA00022729"/>
    </source>
</evidence>
<name>A0A9P5XBR9_9AGAR</name>
<accession>A0A9P5XBR9</accession>
<dbReference type="GO" id="GO:0006078">
    <property type="term" value="P:(1-&gt;6)-beta-D-glucan biosynthetic process"/>
    <property type="evidence" value="ECO:0007669"/>
    <property type="project" value="InterPro"/>
</dbReference>
<evidence type="ECO:0000259" key="4">
    <source>
        <dbReference type="Pfam" id="PF10342"/>
    </source>
</evidence>
<evidence type="ECO:0000313" key="6">
    <source>
        <dbReference type="Proteomes" id="UP000807342"/>
    </source>
</evidence>
<dbReference type="PANTHER" id="PTHR28154:SF1">
    <property type="entry name" value="CELL WALL SYNTHESIS PROTEIN KNH1-RELATED"/>
    <property type="match status" value="1"/>
</dbReference>
<dbReference type="OrthoDB" id="2432613at2759"/>
<dbReference type="AlphaFoldDB" id="A0A9P5XBR9"/>
<proteinExistence type="predicted"/>
<organism evidence="5 6">
    <name type="scientific">Macrolepiota fuliginosa MF-IS2</name>
    <dbReference type="NCBI Taxonomy" id="1400762"/>
    <lineage>
        <taxon>Eukaryota</taxon>
        <taxon>Fungi</taxon>
        <taxon>Dikarya</taxon>
        <taxon>Basidiomycota</taxon>
        <taxon>Agaricomycotina</taxon>
        <taxon>Agaricomycetes</taxon>
        <taxon>Agaricomycetidae</taxon>
        <taxon>Agaricales</taxon>
        <taxon>Agaricineae</taxon>
        <taxon>Agaricaceae</taxon>
        <taxon>Macrolepiota</taxon>
    </lineage>
</organism>
<comment type="caution">
    <text evidence="5">The sequence shown here is derived from an EMBL/GenBank/DDBJ whole genome shotgun (WGS) entry which is preliminary data.</text>
</comment>
<feature type="region of interest" description="Disordered" evidence="2">
    <location>
        <begin position="156"/>
        <end position="181"/>
    </location>
</feature>
<keyword evidence="1 3" id="KW-0732">Signal</keyword>
<evidence type="ECO:0000313" key="5">
    <source>
        <dbReference type="EMBL" id="KAF9448108.1"/>
    </source>
</evidence>
<gene>
    <name evidence="5" type="ORF">P691DRAFT_801347</name>
</gene>
<dbReference type="GO" id="GO:0042546">
    <property type="term" value="P:cell wall biogenesis"/>
    <property type="evidence" value="ECO:0007669"/>
    <property type="project" value="InterPro"/>
</dbReference>
<dbReference type="Pfam" id="PF10342">
    <property type="entry name" value="Kre9_KNH"/>
    <property type="match status" value="1"/>
</dbReference>
<dbReference type="PANTHER" id="PTHR28154">
    <property type="entry name" value="CELL WALL SYNTHESIS PROTEIN KNH1-RELATED"/>
    <property type="match status" value="1"/>
</dbReference>
<dbReference type="Proteomes" id="UP000807342">
    <property type="component" value="Unassembled WGS sequence"/>
</dbReference>
<feature type="signal peptide" evidence="3">
    <location>
        <begin position="1"/>
        <end position="19"/>
    </location>
</feature>
<dbReference type="InterPro" id="IPR045328">
    <property type="entry name" value="Kre9/Knh1"/>
</dbReference>
<feature type="chain" id="PRO_5040210610" description="Yeast cell wall synthesis Kre9/Knh1-like N-terminal domain-containing protein" evidence="3">
    <location>
        <begin position="20"/>
        <end position="217"/>
    </location>
</feature>
<feature type="domain" description="Yeast cell wall synthesis Kre9/Knh1-like N-terminal" evidence="4">
    <location>
        <begin position="25"/>
        <end position="113"/>
    </location>
</feature>
<keyword evidence="6" id="KW-1185">Reference proteome</keyword>
<reference evidence="5" key="1">
    <citation type="submission" date="2020-11" db="EMBL/GenBank/DDBJ databases">
        <authorList>
            <consortium name="DOE Joint Genome Institute"/>
            <person name="Ahrendt S."/>
            <person name="Riley R."/>
            <person name="Andreopoulos W."/>
            <person name="Labutti K."/>
            <person name="Pangilinan J."/>
            <person name="Ruiz-Duenas F.J."/>
            <person name="Barrasa J.M."/>
            <person name="Sanchez-Garcia M."/>
            <person name="Camarero S."/>
            <person name="Miyauchi S."/>
            <person name="Serrano A."/>
            <person name="Linde D."/>
            <person name="Babiker R."/>
            <person name="Drula E."/>
            <person name="Ayuso-Fernandez I."/>
            <person name="Pacheco R."/>
            <person name="Padilla G."/>
            <person name="Ferreira P."/>
            <person name="Barriuso J."/>
            <person name="Kellner H."/>
            <person name="Castanera R."/>
            <person name="Alfaro M."/>
            <person name="Ramirez L."/>
            <person name="Pisabarro A.G."/>
            <person name="Kuo A."/>
            <person name="Tritt A."/>
            <person name="Lipzen A."/>
            <person name="He G."/>
            <person name="Yan M."/>
            <person name="Ng V."/>
            <person name="Cullen D."/>
            <person name="Martin F."/>
            <person name="Rosso M.-N."/>
            <person name="Henrissat B."/>
            <person name="Hibbett D."/>
            <person name="Martinez A.T."/>
            <person name="Grigoriev I.V."/>
        </authorList>
    </citation>
    <scope>NUCLEOTIDE SEQUENCE</scope>
    <source>
        <strain evidence="5">MF-IS2</strain>
    </source>
</reference>
<dbReference type="InterPro" id="IPR018466">
    <property type="entry name" value="Kre9/Knh1-like_N"/>
</dbReference>
<evidence type="ECO:0000256" key="2">
    <source>
        <dbReference type="SAM" id="MobiDB-lite"/>
    </source>
</evidence>
<sequence length="217" mass="21892">MVFFKSLAVLTLATAPTLATVYLTSPTASSTFHGGQAATISWQDDGQAPSLQDFGNAKVSVYVGNAQQQTSLQLVVDSVNVATTSSIQFTPNPSIGPNGNEYFIRIESLGFKDPKNPQFPALSFSAKFALDNMSGTFNQTVQAQIAGQSTAPLAGQTTAAASGPSSTASLTTSRASTSGSATSKAASASATQGNGALSSKAGWAGVILGALVGVAAF</sequence>
<dbReference type="EMBL" id="MU151173">
    <property type="protein sequence ID" value="KAF9448108.1"/>
    <property type="molecule type" value="Genomic_DNA"/>
</dbReference>
<evidence type="ECO:0000256" key="3">
    <source>
        <dbReference type="SAM" id="SignalP"/>
    </source>
</evidence>